<evidence type="ECO:0000313" key="8">
    <source>
        <dbReference type="EMBL" id="PVI08184.1"/>
    </source>
</evidence>
<organism evidence="8 9">
    <name type="scientific">Periconia macrospinosa</name>
    <dbReference type="NCBI Taxonomy" id="97972"/>
    <lineage>
        <taxon>Eukaryota</taxon>
        <taxon>Fungi</taxon>
        <taxon>Dikarya</taxon>
        <taxon>Ascomycota</taxon>
        <taxon>Pezizomycotina</taxon>
        <taxon>Dothideomycetes</taxon>
        <taxon>Pleosporomycetidae</taxon>
        <taxon>Pleosporales</taxon>
        <taxon>Massarineae</taxon>
        <taxon>Periconiaceae</taxon>
        <taxon>Periconia</taxon>
    </lineage>
</organism>
<feature type="transmembrane region" description="Helical" evidence="6">
    <location>
        <begin position="134"/>
        <end position="157"/>
    </location>
</feature>
<dbReference type="PROSITE" id="PS50261">
    <property type="entry name" value="G_PROTEIN_RECEP_F2_4"/>
    <property type="match status" value="1"/>
</dbReference>
<dbReference type="STRING" id="97972.A0A2V1EEQ0"/>
<dbReference type="PANTHER" id="PTHR42058">
    <property type="entry name" value="G_PROTEIN_RECEP_F2_4 DOMAIN-CONTAINING PROTEIN"/>
    <property type="match status" value="1"/>
</dbReference>
<feature type="transmembrane region" description="Helical" evidence="6">
    <location>
        <begin position="221"/>
        <end position="243"/>
    </location>
</feature>
<gene>
    <name evidence="8" type="ORF">DM02DRAFT_690679</name>
</gene>
<keyword evidence="2 6" id="KW-0812">Transmembrane</keyword>
<keyword evidence="3 6" id="KW-1133">Transmembrane helix</keyword>
<evidence type="ECO:0000313" key="9">
    <source>
        <dbReference type="Proteomes" id="UP000244855"/>
    </source>
</evidence>
<feature type="compositionally biased region" description="Polar residues" evidence="5">
    <location>
        <begin position="441"/>
        <end position="468"/>
    </location>
</feature>
<keyword evidence="4 6" id="KW-0472">Membrane</keyword>
<dbReference type="OrthoDB" id="26203at2759"/>
<feature type="transmembrane region" description="Helical" evidence="6">
    <location>
        <begin position="292"/>
        <end position="315"/>
    </location>
</feature>
<evidence type="ECO:0000256" key="3">
    <source>
        <dbReference type="ARBA" id="ARBA00022989"/>
    </source>
</evidence>
<feature type="region of interest" description="Disordered" evidence="5">
    <location>
        <begin position="440"/>
        <end position="506"/>
    </location>
</feature>
<dbReference type="InterPro" id="IPR000832">
    <property type="entry name" value="GPCR_2_secretin-like"/>
</dbReference>
<name>A0A2V1EEQ0_9PLEO</name>
<feature type="transmembrane region" description="Helical" evidence="6">
    <location>
        <begin position="177"/>
        <end position="201"/>
    </location>
</feature>
<protein>
    <recommendedName>
        <fullName evidence="7">G-protein coupled receptors family 2 profile 2 domain-containing protein</fullName>
    </recommendedName>
</protein>
<dbReference type="InterPro" id="IPR017981">
    <property type="entry name" value="GPCR_2-like_7TM"/>
</dbReference>
<evidence type="ECO:0000259" key="7">
    <source>
        <dbReference type="PROSITE" id="PS50261"/>
    </source>
</evidence>
<dbReference type="InterPro" id="IPR053247">
    <property type="entry name" value="GPCR_GPR1/git3-like"/>
</dbReference>
<dbReference type="Pfam" id="PF00002">
    <property type="entry name" value="7tm_2"/>
    <property type="match status" value="1"/>
</dbReference>
<sequence length="506" mass="56514">MSNETVSSSLRGLCAAPFFDVTKFGNEGFVEGRFCLAIQPGLSCCLPCPATDYLYPADFKTWYRAAEILNLVGLVLLCFLLLCFIVLPPEKSRRHYLSNCLIVAAIMIALAFVIPLGTKPQQCHDEITPNDMYSNLTCAFSGAFLIAGGMSMAVWIFIRALSMHLQICWDILPGKKFFYSAQIFGWAIAAGFFTATITVTGVSYRFGDLCHVNYQDAIKDFWGPLLVIAGSATVIQLTTFAYCMKVYIQNIWSDDTETQSMSTGLPSYTNSVHTRSARAVYRRVSKVVWLQWRGIAIVVFILVDVIFFSVVFIYLNDITTHAMDDIEKAKPFIACLMKNPVNHESCTALGEALFISKSTVIAILIMLSLAGIQVFVLLFRTTMITAWVDLFRHKGEFVSLDAKHDNHHIESQQYELNKFAVSPVSVAPNAINSPGFETEIRSQTTSPDFSNEAQRNYQTPKQSFSAPLSPTHRGDWNPQSTHARGGLGFHPPLGEEDEKQYYGDRF</sequence>
<dbReference type="EMBL" id="KZ805301">
    <property type="protein sequence ID" value="PVI08184.1"/>
    <property type="molecule type" value="Genomic_DNA"/>
</dbReference>
<dbReference type="GO" id="GO:0007166">
    <property type="term" value="P:cell surface receptor signaling pathway"/>
    <property type="evidence" value="ECO:0007669"/>
    <property type="project" value="InterPro"/>
</dbReference>
<dbReference type="GO" id="GO:0016020">
    <property type="term" value="C:membrane"/>
    <property type="evidence" value="ECO:0007669"/>
    <property type="project" value="UniProtKB-SubCell"/>
</dbReference>
<dbReference type="PANTHER" id="PTHR42058:SF1">
    <property type="entry name" value="G-PROTEIN COUPLED RECEPTORS FAMILY 2 PROFILE 2 DOMAIN-CONTAINING PROTEIN"/>
    <property type="match status" value="1"/>
</dbReference>
<feature type="transmembrane region" description="Helical" evidence="6">
    <location>
        <begin position="68"/>
        <end position="87"/>
    </location>
</feature>
<feature type="transmembrane region" description="Helical" evidence="6">
    <location>
        <begin position="96"/>
        <end position="114"/>
    </location>
</feature>
<dbReference type="Gene3D" id="1.20.1070.10">
    <property type="entry name" value="Rhodopsin 7-helix transmembrane proteins"/>
    <property type="match status" value="1"/>
</dbReference>
<feature type="domain" description="G-protein coupled receptors family 2 profile 2" evidence="7">
    <location>
        <begin position="59"/>
        <end position="240"/>
    </location>
</feature>
<evidence type="ECO:0000256" key="2">
    <source>
        <dbReference type="ARBA" id="ARBA00022692"/>
    </source>
</evidence>
<proteinExistence type="predicted"/>
<dbReference type="AlphaFoldDB" id="A0A2V1EEQ0"/>
<feature type="transmembrane region" description="Helical" evidence="6">
    <location>
        <begin position="359"/>
        <end position="379"/>
    </location>
</feature>
<reference evidence="8 9" key="1">
    <citation type="journal article" date="2018" name="Sci. Rep.">
        <title>Comparative genomics provides insights into the lifestyle and reveals functional heterogeneity of dark septate endophytic fungi.</title>
        <authorList>
            <person name="Knapp D.G."/>
            <person name="Nemeth J.B."/>
            <person name="Barry K."/>
            <person name="Hainaut M."/>
            <person name="Henrissat B."/>
            <person name="Johnson J."/>
            <person name="Kuo A."/>
            <person name="Lim J.H.P."/>
            <person name="Lipzen A."/>
            <person name="Nolan M."/>
            <person name="Ohm R.A."/>
            <person name="Tamas L."/>
            <person name="Grigoriev I.V."/>
            <person name="Spatafora J.W."/>
            <person name="Nagy L.G."/>
            <person name="Kovacs G.M."/>
        </authorList>
    </citation>
    <scope>NUCLEOTIDE SEQUENCE [LARGE SCALE GENOMIC DNA]</scope>
    <source>
        <strain evidence="8 9">DSE2036</strain>
    </source>
</reference>
<evidence type="ECO:0000256" key="1">
    <source>
        <dbReference type="ARBA" id="ARBA00004141"/>
    </source>
</evidence>
<accession>A0A2V1EEQ0</accession>
<evidence type="ECO:0000256" key="6">
    <source>
        <dbReference type="SAM" id="Phobius"/>
    </source>
</evidence>
<keyword evidence="9" id="KW-1185">Reference proteome</keyword>
<evidence type="ECO:0000256" key="4">
    <source>
        <dbReference type="ARBA" id="ARBA00023136"/>
    </source>
</evidence>
<dbReference type="GO" id="GO:0004930">
    <property type="term" value="F:G protein-coupled receptor activity"/>
    <property type="evidence" value="ECO:0007669"/>
    <property type="project" value="InterPro"/>
</dbReference>
<comment type="subcellular location">
    <subcellularLocation>
        <location evidence="1">Membrane</location>
        <topology evidence="1">Multi-pass membrane protein</topology>
    </subcellularLocation>
</comment>
<dbReference type="Proteomes" id="UP000244855">
    <property type="component" value="Unassembled WGS sequence"/>
</dbReference>
<evidence type="ECO:0000256" key="5">
    <source>
        <dbReference type="SAM" id="MobiDB-lite"/>
    </source>
</evidence>